<evidence type="ECO:0000256" key="1">
    <source>
        <dbReference type="ARBA" id="ARBA00001946"/>
    </source>
</evidence>
<evidence type="ECO:0000313" key="8">
    <source>
        <dbReference type="EMBL" id="RZU47745.1"/>
    </source>
</evidence>
<dbReference type="CDD" id="cd00685">
    <property type="entry name" value="Trans_IPPS_HT"/>
    <property type="match status" value="1"/>
</dbReference>
<dbReference type="Pfam" id="PF00348">
    <property type="entry name" value="polyprenyl_synt"/>
    <property type="match status" value="1"/>
</dbReference>
<keyword evidence="5" id="KW-0460">Magnesium</keyword>
<comment type="similarity">
    <text evidence="2 7">Belongs to the FPP/GGPP synthase family.</text>
</comment>
<keyword evidence="4" id="KW-0479">Metal-binding</keyword>
<dbReference type="PANTHER" id="PTHR43281">
    <property type="entry name" value="FARNESYL DIPHOSPHATE SYNTHASE"/>
    <property type="match status" value="1"/>
</dbReference>
<proteinExistence type="inferred from homology"/>
<evidence type="ECO:0000313" key="9">
    <source>
        <dbReference type="Proteomes" id="UP000292423"/>
    </source>
</evidence>
<dbReference type="PROSITE" id="PS00723">
    <property type="entry name" value="POLYPRENYL_SYNTHASE_1"/>
    <property type="match status" value="1"/>
</dbReference>
<evidence type="ECO:0000256" key="3">
    <source>
        <dbReference type="ARBA" id="ARBA00022679"/>
    </source>
</evidence>
<comment type="caution">
    <text evidence="8">The sequence shown here is derived from an EMBL/GenBank/DDBJ whole genome shotgun (WGS) entry which is preliminary data.</text>
</comment>
<dbReference type="PANTHER" id="PTHR43281:SF1">
    <property type="entry name" value="FARNESYL DIPHOSPHATE SYNTHASE"/>
    <property type="match status" value="1"/>
</dbReference>
<dbReference type="RefSeq" id="WP_130410964.1">
    <property type="nucleotide sequence ID" value="NZ_SHKX01000010.1"/>
</dbReference>
<dbReference type="GO" id="GO:0005737">
    <property type="term" value="C:cytoplasm"/>
    <property type="evidence" value="ECO:0007669"/>
    <property type="project" value="UniProtKB-ARBA"/>
</dbReference>
<evidence type="ECO:0000256" key="7">
    <source>
        <dbReference type="RuleBase" id="RU004466"/>
    </source>
</evidence>
<accession>A0A4Q7ZCM6</accession>
<dbReference type="InterPro" id="IPR053378">
    <property type="entry name" value="Prenyl_diphosphate_synthase"/>
</dbReference>
<gene>
    <name evidence="8" type="ORF">EV700_0712</name>
</gene>
<dbReference type="GO" id="GO:0008654">
    <property type="term" value="P:phospholipid biosynthetic process"/>
    <property type="evidence" value="ECO:0007669"/>
    <property type="project" value="UniProtKB-ARBA"/>
</dbReference>
<name>A0A4Q7ZCM6_9GAMM</name>
<dbReference type="SFLD" id="SFLDS00005">
    <property type="entry name" value="Isoprenoid_Synthase_Type_I"/>
    <property type="match status" value="1"/>
</dbReference>
<comment type="cofactor">
    <cofactor evidence="1">
        <name>Mg(2+)</name>
        <dbReference type="ChEBI" id="CHEBI:18420"/>
    </cofactor>
</comment>
<keyword evidence="6" id="KW-0414">Isoprene biosynthesis</keyword>
<dbReference type="InterPro" id="IPR000092">
    <property type="entry name" value="Polyprenyl_synt"/>
</dbReference>
<dbReference type="OrthoDB" id="9805316at2"/>
<sequence length="291" mass="30739">MSADNFLTLSQHRIQDWLSRFLEQQNSLSAPLTAAMRHAVLNGGKRVRPALAYAAAQACGGLPEQADAAAGAVELVHCYSLVHDDLPCMDDDDLRRGVPTCHKVYGEATALLAGDTLQTLAFVALTDGRLSGAQLARQVQRLAHASADMAVGQALDLAAEGKALSLAELEAVHRHKTGALIRAAVFLGAVAAGCEDEQTLAALETYADRLGLAFQVHDDVLDVIGDTSTLGKKAGADAEHEKATYPALLGLDAARDLASRLHDEAVAALAPLGARAEALRWLADFLVDRDH</sequence>
<dbReference type="Gene3D" id="1.10.600.10">
    <property type="entry name" value="Farnesyl Diphosphate Synthase"/>
    <property type="match status" value="1"/>
</dbReference>
<dbReference type="FunFam" id="1.10.600.10:FF:000001">
    <property type="entry name" value="Geranylgeranyl diphosphate synthase"/>
    <property type="match status" value="1"/>
</dbReference>
<dbReference type="SUPFAM" id="SSF48576">
    <property type="entry name" value="Terpenoid synthases"/>
    <property type="match status" value="1"/>
</dbReference>
<evidence type="ECO:0000256" key="4">
    <source>
        <dbReference type="ARBA" id="ARBA00022723"/>
    </source>
</evidence>
<dbReference type="GO" id="GO:0046872">
    <property type="term" value="F:metal ion binding"/>
    <property type="evidence" value="ECO:0007669"/>
    <property type="project" value="UniProtKB-KW"/>
</dbReference>
<dbReference type="EMBL" id="SHKX01000010">
    <property type="protein sequence ID" value="RZU47745.1"/>
    <property type="molecule type" value="Genomic_DNA"/>
</dbReference>
<dbReference type="Proteomes" id="UP000292423">
    <property type="component" value="Unassembled WGS sequence"/>
</dbReference>
<reference evidence="8 9" key="1">
    <citation type="submission" date="2019-02" db="EMBL/GenBank/DDBJ databases">
        <title>Genomic Encyclopedia of Type Strains, Phase IV (KMG-IV): sequencing the most valuable type-strain genomes for metagenomic binning, comparative biology and taxonomic classification.</title>
        <authorList>
            <person name="Goeker M."/>
        </authorList>
    </citation>
    <scope>NUCLEOTIDE SEQUENCE [LARGE SCALE GENOMIC DNA]</scope>
    <source>
        <strain evidence="8 9">DSM 105135</strain>
    </source>
</reference>
<dbReference type="SFLD" id="SFLDG01017">
    <property type="entry name" value="Polyprenyl_Transferase_Like"/>
    <property type="match status" value="1"/>
</dbReference>
<dbReference type="GO" id="GO:0004659">
    <property type="term" value="F:prenyltransferase activity"/>
    <property type="evidence" value="ECO:0007669"/>
    <property type="project" value="InterPro"/>
</dbReference>
<dbReference type="InterPro" id="IPR033749">
    <property type="entry name" value="Polyprenyl_synt_CS"/>
</dbReference>
<evidence type="ECO:0000256" key="6">
    <source>
        <dbReference type="ARBA" id="ARBA00023229"/>
    </source>
</evidence>
<dbReference type="NCBIfam" id="NF045485">
    <property type="entry name" value="FPPsyn"/>
    <property type="match status" value="1"/>
</dbReference>
<dbReference type="GO" id="GO:0016114">
    <property type="term" value="P:terpenoid biosynthetic process"/>
    <property type="evidence" value="ECO:0007669"/>
    <property type="project" value="UniProtKB-ARBA"/>
</dbReference>
<dbReference type="PROSITE" id="PS00444">
    <property type="entry name" value="POLYPRENYL_SYNTHASE_2"/>
    <property type="match status" value="1"/>
</dbReference>
<dbReference type="AlphaFoldDB" id="A0A4Q7ZCM6"/>
<evidence type="ECO:0000256" key="2">
    <source>
        <dbReference type="ARBA" id="ARBA00006706"/>
    </source>
</evidence>
<organism evidence="8 9">
    <name type="scientific">Fluviicoccus keumensis</name>
    <dbReference type="NCBI Taxonomy" id="1435465"/>
    <lineage>
        <taxon>Bacteria</taxon>
        <taxon>Pseudomonadati</taxon>
        <taxon>Pseudomonadota</taxon>
        <taxon>Gammaproteobacteria</taxon>
        <taxon>Moraxellales</taxon>
        <taxon>Moraxellaceae</taxon>
        <taxon>Fluviicoccus</taxon>
    </lineage>
</organism>
<keyword evidence="9" id="KW-1185">Reference proteome</keyword>
<protein>
    <submittedName>
        <fullName evidence="8">Farnesyl-diphosphate synthase</fullName>
    </submittedName>
</protein>
<evidence type="ECO:0000256" key="5">
    <source>
        <dbReference type="ARBA" id="ARBA00022842"/>
    </source>
</evidence>
<dbReference type="InterPro" id="IPR008949">
    <property type="entry name" value="Isoprenoid_synthase_dom_sf"/>
</dbReference>
<keyword evidence="3 7" id="KW-0808">Transferase</keyword>